<dbReference type="Proteomes" id="UP000050514">
    <property type="component" value="Unassembled WGS sequence"/>
</dbReference>
<name>A0A0P6XG08_9CHLR</name>
<reference evidence="2 3" key="1">
    <citation type="submission" date="2015-07" db="EMBL/GenBank/DDBJ databases">
        <title>Draft genome of Bellilinea caldifistulae DSM 17877.</title>
        <authorList>
            <person name="Hemp J."/>
            <person name="Ward L.M."/>
            <person name="Pace L.A."/>
            <person name="Fischer W.W."/>
        </authorList>
    </citation>
    <scope>NUCLEOTIDE SEQUENCE [LARGE SCALE GENOMIC DNA]</scope>
    <source>
        <strain evidence="2 3">GOMI-1</strain>
    </source>
</reference>
<evidence type="ECO:0000256" key="1">
    <source>
        <dbReference type="SAM" id="MobiDB-lite"/>
    </source>
</evidence>
<comment type="caution">
    <text evidence="2">The sequence shown here is derived from an EMBL/GenBank/DDBJ whole genome shotgun (WGS) entry which is preliminary data.</text>
</comment>
<keyword evidence="3" id="KW-1185">Reference proteome</keyword>
<protein>
    <submittedName>
        <fullName evidence="2">Uncharacterized protein</fullName>
    </submittedName>
</protein>
<proteinExistence type="predicted"/>
<dbReference type="AlphaFoldDB" id="A0A0P6XG08"/>
<gene>
    <name evidence="2" type="ORF">AC812_12605</name>
</gene>
<dbReference type="EMBL" id="LGHJ01000018">
    <property type="protein sequence ID" value="KPL74155.1"/>
    <property type="molecule type" value="Genomic_DNA"/>
</dbReference>
<sequence length="65" mass="7177">MIFWGENRAGYARPKKSPEKEHAPTLVKLKKLDYNSAVLAERLISANANKRPGKSVSVGAEQNPN</sequence>
<organism evidence="2 3">
    <name type="scientific">Bellilinea caldifistulae</name>
    <dbReference type="NCBI Taxonomy" id="360411"/>
    <lineage>
        <taxon>Bacteria</taxon>
        <taxon>Bacillati</taxon>
        <taxon>Chloroflexota</taxon>
        <taxon>Anaerolineae</taxon>
        <taxon>Anaerolineales</taxon>
        <taxon>Anaerolineaceae</taxon>
        <taxon>Bellilinea</taxon>
    </lineage>
</organism>
<dbReference type="STRING" id="360411.AC812_12605"/>
<feature type="region of interest" description="Disordered" evidence="1">
    <location>
        <begin position="1"/>
        <end position="23"/>
    </location>
</feature>
<evidence type="ECO:0000313" key="2">
    <source>
        <dbReference type="EMBL" id="KPL74155.1"/>
    </source>
</evidence>
<evidence type="ECO:0000313" key="3">
    <source>
        <dbReference type="Proteomes" id="UP000050514"/>
    </source>
</evidence>
<accession>A0A0P6XG08</accession>